<evidence type="ECO:0000256" key="5">
    <source>
        <dbReference type="SAM" id="SignalP"/>
    </source>
</evidence>
<feature type="region of interest" description="Disordered" evidence="3">
    <location>
        <begin position="43"/>
        <end position="62"/>
    </location>
</feature>
<sequence>MNKSSQIIIFLLLSLFCKFSIANCSEDGNGNINKVGNKGFVRKERKRKSKPSGNSGSPEDKEHEILNVYDDVQELLGNERMNMLDKYYILGIDDYPGETDQNKIIGEYDLKAMRSVLLYKKKISRVSLENLYDVKTVFKRCFNKDDPELSKSYEKIEDQAAKDHTTVGEVLSNYIAAVFTKMNDEFVKNDGFKLSKYIPELEIINYAIMNGPKEMGDKIINSVNELNKLVVSESLTSIYESVVSGLNINCKIKDDIITILNLADGKYFKIDLSGEARMIVPGQYSHEQVHMKKIPEYFIAKNRVCKTEKCPINSNCYVIENVETCRCIPGFSNNEETEGFKCDVDKSASCEKNNGGCDENATCLVLEDKIMCECNDKFNGDGIYCSNAIFYGMNTFIFFLISIVCVYIM</sequence>
<keyword evidence="2" id="KW-1015">Disulfide bond</keyword>
<keyword evidence="5" id="KW-0732">Signal</keyword>
<keyword evidence="1" id="KW-0245">EGF-like domain</keyword>
<keyword evidence="4" id="KW-1133">Transmembrane helix</keyword>
<protein>
    <submittedName>
        <fullName evidence="7">Merozoite surface protein 8, putative</fullName>
    </submittedName>
</protein>
<feature type="chain" id="PRO_5008751444" evidence="5">
    <location>
        <begin position="23"/>
        <end position="409"/>
    </location>
</feature>
<dbReference type="SUPFAM" id="SSF57196">
    <property type="entry name" value="EGF/Laminin"/>
    <property type="match status" value="2"/>
</dbReference>
<dbReference type="InterPro" id="IPR024731">
    <property type="entry name" value="NELL2-like_EGF"/>
</dbReference>
<feature type="transmembrane region" description="Helical" evidence="4">
    <location>
        <begin position="388"/>
        <end position="408"/>
    </location>
</feature>
<gene>
    <name evidence="7" type="primary">MSP8</name>
    <name evidence="7" type="ORF">PCHDS_000263200</name>
</gene>
<dbReference type="AlphaFoldDB" id="A0A1C6YF32"/>
<feature type="signal peptide" evidence="5">
    <location>
        <begin position="1"/>
        <end position="22"/>
    </location>
</feature>
<evidence type="ECO:0000313" key="8">
    <source>
        <dbReference type="Proteomes" id="UP000507536"/>
    </source>
</evidence>
<evidence type="ECO:0000256" key="2">
    <source>
        <dbReference type="ARBA" id="ARBA00023157"/>
    </source>
</evidence>
<dbReference type="Gene3D" id="2.10.25.10">
    <property type="entry name" value="Laminin"/>
    <property type="match status" value="1"/>
</dbReference>
<name>A0A1C6YF32_PLACE</name>
<keyword evidence="4" id="KW-0812">Transmembrane</keyword>
<evidence type="ECO:0000256" key="4">
    <source>
        <dbReference type="SAM" id="Phobius"/>
    </source>
</evidence>
<organism evidence="7 8">
    <name type="scientific">Plasmodium chabaudi adami</name>
    <dbReference type="NCBI Taxonomy" id="5826"/>
    <lineage>
        <taxon>Eukaryota</taxon>
        <taxon>Sar</taxon>
        <taxon>Alveolata</taxon>
        <taxon>Apicomplexa</taxon>
        <taxon>Aconoidasida</taxon>
        <taxon>Haemosporida</taxon>
        <taxon>Plasmodiidae</taxon>
        <taxon>Plasmodium</taxon>
        <taxon>Plasmodium (Vinckeia)</taxon>
    </lineage>
</organism>
<evidence type="ECO:0000256" key="1">
    <source>
        <dbReference type="ARBA" id="ARBA00022536"/>
    </source>
</evidence>
<dbReference type="Pfam" id="PF12947">
    <property type="entry name" value="EGF_3"/>
    <property type="match status" value="1"/>
</dbReference>
<reference evidence="7 8" key="1">
    <citation type="submission" date="2016-08" db="EMBL/GenBank/DDBJ databases">
        <authorList>
            <consortium name="Pathogen Informatics"/>
        </authorList>
    </citation>
    <scope>NUCLEOTIDE SEQUENCE [LARGE SCALE GENOMIC DNA]</scope>
    <source>
        <strain evidence="7 8">DS</strain>
    </source>
</reference>
<dbReference type="Proteomes" id="UP000507536">
    <property type="component" value="Chromosome 11"/>
</dbReference>
<evidence type="ECO:0000313" key="7">
    <source>
        <dbReference type="EMBL" id="SCM21973.1"/>
    </source>
</evidence>
<dbReference type="EMBL" id="LT608191">
    <property type="protein sequence ID" value="SCM21973.1"/>
    <property type="molecule type" value="Genomic_DNA"/>
</dbReference>
<accession>A0A1C6YF32</accession>
<proteinExistence type="predicted"/>
<keyword evidence="4" id="KW-0472">Membrane</keyword>
<evidence type="ECO:0000256" key="3">
    <source>
        <dbReference type="SAM" id="MobiDB-lite"/>
    </source>
</evidence>
<keyword evidence="7" id="KW-0477">Merozoite</keyword>
<evidence type="ECO:0000259" key="6">
    <source>
        <dbReference type="Pfam" id="PF12947"/>
    </source>
</evidence>
<feature type="domain" description="NELL2-like EGF" evidence="6">
    <location>
        <begin position="350"/>
        <end position="385"/>
    </location>
</feature>